<feature type="non-terminal residue" evidence="2">
    <location>
        <position position="1"/>
    </location>
</feature>
<evidence type="ECO:0000256" key="1">
    <source>
        <dbReference type="SAM" id="MobiDB-lite"/>
    </source>
</evidence>
<feature type="compositionally biased region" description="Polar residues" evidence="1">
    <location>
        <begin position="1388"/>
        <end position="1404"/>
    </location>
</feature>
<evidence type="ECO:0000313" key="3">
    <source>
        <dbReference type="Proteomes" id="UP000324800"/>
    </source>
</evidence>
<proteinExistence type="predicted"/>
<comment type="caution">
    <text evidence="2">The sequence shown here is derived from an EMBL/GenBank/DDBJ whole genome shotgun (WGS) entry which is preliminary data.</text>
</comment>
<name>A0A5J4VED4_9EUKA</name>
<feature type="compositionally biased region" description="Low complexity" evidence="1">
    <location>
        <begin position="1405"/>
        <end position="1418"/>
    </location>
</feature>
<organism evidence="2 3">
    <name type="scientific">Streblomastix strix</name>
    <dbReference type="NCBI Taxonomy" id="222440"/>
    <lineage>
        <taxon>Eukaryota</taxon>
        <taxon>Metamonada</taxon>
        <taxon>Preaxostyla</taxon>
        <taxon>Oxymonadida</taxon>
        <taxon>Streblomastigidae</taxon>
        <taxon>Streblomastix</taxon>
    </lineage>
</organism>
<dbReference type="InterPro" id="IPR011050">
    <property type="entry name" value="Pectin_lyase_fold/virulence"/>
</dbReference>
<feature type="non-terminal residue" evidence="2">
    <location>
        <position position="1653"/>
    </location>
</feature>
<protein>
    <submittedName>
        <fullName evidence="2">Uncharacterized protein</fullName>
    </submittedName>
</protein>
<dbReference type="Gene3D" id="3.30.1910.20">
    <property type="entry name" value="asparaginyl-tRNA synthetase, N-terminal domain"/>
    <property type="match status" value="1"/>
</dbReference>
<gene>
    <name evidence="2" type="ORF">EZS28_023651</name>
</gene>
<dbReference type="Proteomes" id="UP000324800">
    <property type="component" value="Unassembled WGS sequence"/>
</dbReference>
<evidence type="ECO:0000313" key="2">
    <source>
        <dbReference type="EMBL" id="KAA6380822.1"/>
    </source>
</evidence>
<accession>A0A5J4VED4</accession>
<dbReference type="SUPFAM" id="SSF51126">
    <property type="entry name" value="Pectin lyase-like"/>
    <property type="match status" value="2"/>
</dbReference>
<sequence>VGNVKLLPRKSYDTITIEQPLIEQQVRFETLQSGSVGFERFRFQVTKDSLWTTEAALIHSVGEVNLDIKYCQFGELGTNSDVPGPYILADRGTVSISDTSFFNATFEKTSAVVINYGVISVQITNTNFFHLKSSNGDGGAMKLLVGIGTKVQLNYVQFVDINSQNGGAIFISFSEESPQHYLDVPTITFYKCDFELCKANKQGGAIFVLNDFQSFSSGQFTNSPPLKFEKTRFERCQAELGIGGIYTTSDWWYQIFQSSVIQCRSDYKEFGSIPTPNTHIIGCGLITDTSLDALFPPFIGSNEQSSSAIYVDSDNGFDISTYDEINGGRGSLQTKPFKSLSFASGFIRPSAGCRSGGKDVIPILASNVDGIDTGYWGDQSKVRIVVATGYYEEIEPLRILKRHVSIEGVSNTRTYIYNSPLIEDSLFHITNGSLQLSILQVVDRCGARVTDQGIIINPQNRGRPFIILTEDSGCILIQNCILTSYHDESGDPGPYPPSPVYVPSIYLLNPFVNAKRGDSVILLNTTIENAYYNDSDAAIVIEGRIQTTRIDRCTFSGINNVNGIYGGAALIFRLYDNSYEGVLDGTIANGQHIINETTFINNVAKEGMGAAIHIVYAPSNIYGPNVGDPHPRVQMIKCNFINNQAMFGGAVCLDVYCGTSSTENCNKSTNPYNYQLFEFRDSTFIANVNKDKGSTLTSVGNDIIFHSLLEPIIYLNYTAPPDPRPQPSVSLTFINCRSISLPPRIGAINFRLDPASKYDFLIINDSDGRFYIDQENGDDTNGLGSIDSPYKTIGNAYNKAFVQNDVPRVIIIRIGKYLNETFNELKTNSITIEGAGSGIGSQLGETIPITQIGDSSASSTPLFSATSGKISLTSLVLTATNTQSTNKPLIQVSGLQGGLKVNDIKFETVNPTVPVRSSFININSYQTEVTINSCLFDQQRFNGTSAVVFAQVGSAFINGTKFSQLSQTGSYGPAIYAVILNNQESSSGSSDIAISNCIFEKCTSDKNGGAALLKLGGSSGTSGDSIPISRTLRISRTVFNGNRAMRGGALYVEGNGIGSISGSTSRIRAQLIIEQCIFYGNIATDDGSGSDDDKDDEVEPGVVGGSDIHFATIGAKSLVQNSIIQSRSNSHQPRICSDYRSDVKPGELDNLLLHFAEIVYVDSGSYSVLKGENKQINIIDPGDGSSTNPFKYLSTAISQADPIGFFTLKVQVNTGLYEEQEDILIESSNIQLNGGGGFVPPSDISMAPKSGSELIQSPSTRIQFSSLGNMNSNSLKNDKIQIRIQKNKISNEVIASKAHIVIIDGQFGVNSAYFFVTEASIALFSIRSYAGKLNLQYCVIEDTFQISSTINRQSNDWISSVLDGRIIYTLGGQVTIQDSLLIGRKQTGRNNNYENNQRMKNSLAPTYPSHTTPTSYPLSYQQSSSSVSPYQSNSNTPNIYIPAFDTSIEEAWFCKWEEGMFKLTDTTTNLARIYVYDFGMNIFSINGGTLTVDDAVYFSNNGNDRVSEQFPSFNQNFHCRNNAVITFNGIVKGPIPYDEFPSLFLYNEDKSCQIGGTGIEGIPSTMFIPTPRKSSTKKQTRDRQIVRLSDEGEEILTTETVKEVKMTLKGDHIYPCGLFFQVYEASEHRERNRTSHSFFRLNTIPEVEGGELD</sequence>
<reference evidence="2 3" key="1">
    <citation type="submission" date="2019-03" db="EMBL/GenBank/DDBJ databases">
        <title>Single cell metagenomics reveals metabolic interactions within the superorganism composed of flagellate Streblomastix strix and complex community of Bacteroidetes bacteria on its surface.</title>
        <authorList>
            <person name="Treitli S.C."/>
            <person name="Kolisko M."/>
            <person name="Husnik F."/>
            <person name="Keeling P."/>
            <person name="Hampl V."/>
        </authorList>
    </citation>
    <scope>NUCLEOTIDE SEQUENCE [LARGE SCALE GENOMIC DNA]</scope>
    <source>
        <strain evidence="2">ST1C</strain>
    </source>
</reference>
<dbReference type="EMBL" id="SNRW01007696">
    <property type="protein sequence ID" value="KAA6380822.1"/>
    <property type="molecule type" value="Genomic_DNA"/>
</dbReference>
<feature type="region of interest" description="Disordered" evidence="1">
    <location>
        <begin position="1387"/>
        <end position="1418"/>
    </location>
</feature>